<feature type="region of interest" description="Disordered" evidence="1">
    <location>
        <begin position="251"/>
        <end position="273"/>
    </location>
</feature>
<sequence>MATQLSSFFFTSEASQWSCPYFNGSKCAPPNACAHNSTLARGYCCDSFGPDSVCWALGISCAPDGSTITCGGSEEYCCYAALETCTRTPDQFNNCWLTGTNILANADVTKLNQTFSSLNSASPSATFFTFTPNAYLVTSFMSSDSASSSSIFSHTSSSVSAGLASTASSPLSPVTTTPQTSPTLSSQGSSLPGGAIAGIVIGALVTLSLLTGAFYIGRWSKKTQDLSSKRTFASPQGLSAVDLKYELPDHPNNRLELASEPRQELPEDHVGNR</sequence>
<dbReference type="EMBL" id="ML991811">
    <property type="protein sequence ID" value="KAF2232881.1"/>
    <property type="molecule type" value="Genomic_DNA"/>
</dbReference>
<keyword evidence="4" id="KW-1185">Reference proteome</keyword>
<feature type="region of interest" description="Disordered" evidence="1">
    <location>
        <begin position="167"/>
        <end position="189"/>
    </location>
</feature>
<dbReference type="AlphaFoldDB" id="A0A6A6H4U8"/>
<protein>
    <recommendedName>
        <fullName evidence="5">Mid2 domain-containing protein</fullName>
    </recommendedName>
</protein>
<evidence type="ECO:0000313" key="4">
    <source>
        <dbReference type="Proteomes" id="UP000800092"/>
    </source>
</evidence>
<gene>
    <name evidence="3" type="ORF">EV356DRAFT_232139</name>
</gene>
<organism evidence="3 4">
    <name type="scientific">Viridothelium virens</name>
    <name type="common">Speckled blister lichen</name>
    <name type="synonym">Trypethelium virens</name>
    <dbReference type="NCBI Taxonomy" id="1048519"/>
    <lineage>
        <taxon>Eukaryota</taxon>
        <taxon>Fungi</taxon>
        <taxon>Dikarya</taxon>
        <taxon>Ascomycota</taxon>
        <taxon>Pezizomycotina</taxon>
        <taxon>Dothideomycetes</taxon>
        <taxon>Dothideomycetes incertae sedis</taxon>
        <taxon>Trypetheliales</taxon>
        <taxon>Trypetheliaceae</taxon>
        <taxon>Viridothelium</taxon>
    </lineage>
</organism>
<evidence type="ECO:0000313" key="3">
    <source>
        <dbReference type="EMBL" id="KAF2232881.1"/>
    </source>
</evidence>
<proteinExistence type="predicted"/>
<keyword evidence="2" id="KW-0472">Membrane</keyword>
<evidence type="ECO:0000256" key="2">
    <source>
        <dbReference type="SAM" id="Phobius"/>
    </source>
</evidence>
<dbReference type="Proteomes" id="UP000800092">
    <property type="component" value="Unassembled WGS sequence"/>
</dbReference>
<reference evidence="3" key="1">
    <citation type="journal article" date="2020" name="Stud. Mycol.">
        <title>101 Dothideomycetes genomes: a test case for predicting lifestyles and emergence of pathogens.</title>
        <authorList>
            <person name="Haridas S."/>
            <person name="Albert R."/>
            <person name="Binder M."/>
            <person name="Bloem J."/>
            <person name="Labutti K."/>
            <person name="Salamov A."/>
            <person name="Andreopoulos B."/>
            <person name="Baker S."/>
            <person name="Barry K."/>
            <person name="Bills G."/>
            <person name="Bluhm B."/>
            <person name="Cannon C."/>
            <person name="Castanera R."/>
            <person name="Culley D."/>
            <person name="Daum C."/>
            <person name="Ezra D."/>
            <person name="Gonzalez J."/>
            <person name="Henrissat B."/>
            <person name="Kuo A."/>
            <person name="Liang C."/>
            <person name="Lipzen A."/>
            <person name="Lutzoni F."/>
            <person name="Magnuson J."/>
            <person name="Mondo S."/>
            <person name="Nolan M."/>
            <person name="Ohm R."/>
            <person name="Pangilinan J."/>
            <person name="Park H.-J."/>
            <person name="Ramirez L."/>
            <person name="Alfaro M."/>
            <person name="Sun H."/>
            <person name="Tritt A."/>
            <person name="Yoshinaga Y."/>
            <person name="Zwiers L.-H."/>
            <person name="Turgeon B."/>
            <person name="Goodwin S."/>
            <person name="Spatafora J."/>
            <person name="Crous P."/>
            <person name="Grigoriev I."/>
        </authorList>
    </citation>
    <scope>NUCLEOTIDE SEQUENCE</scope>
    <source>
        <strain evidence="3">Tuck. ex Michener</strain>
    </source>
</reference>
<evidence type="ECO:0008006" key="5">
    <source>
        <dbReference type="Google" id="ProtNLM"/>
    </source>
</evidence>
<name>A0A6A6H4U8_VIRVR</name>
<keyword evidence="2" id="KW-1133">Transmembrane helix</keyword>
<dbReference type="OrthoDB" id="3945612at2759"/>
<keyword evidence="2" id="KW-0812">Transmembrane</keyword>
<evidence type="ECO:0000256" key="1">
    <source>
        <dbReference type="SAM" id="MobiDB-lite"/>
    </source>
</evidence>
<feature type="transmembrane region" description="Helical" evidence="2">
    <location>
        <begin position="195"/>
        <end position="216"/>
    </location>
</feature>
<accession>A0A6A6H4U8</accession>